<gene>
    <name evidence="2" type="ORF">PHABIO_299</name>
</gene>
<dbReference type="Proteomes" id="UP000225448">
    <property type="component" value="Segment"/>
</dbReference>
<protein>
    <submittedName>
        <fullName evidence="2">Uncharacterized protein</fullName>
    </submittedName>
</protein>
<evidence type="ECO:0000313" key="3">
    <source>
        <dbReference type="Proteomes" id="UP000225448"/>
    </source>
</evidence>
<keyword evidence="3" id="KW-1185">Reference proteome</keyword>
<organism evidence="2 3">
    <name type="scientific">Pseudomonas phage Phabio</name>
    <dbReference type="NCBI Taxonomy" id="2006668"/>
    <lineage>
        <taxon>Viruses</taxon>
        <taxon>Duplodnaviria</taxon>
        <taxon>Heunggongvirae</taxon>
        <taxon>Uroviricota</taxon>
        <taxon>Caudoviricetes</taxon>
        <taxon>Chimalliviridae</taxon>
        <taxon>Phabiovirus</taxon>
        <taxon>Phabiovirus phabio</taxon>
    </lineage>
</organism>
<evidence type="ECO:0000256" key="1">
    <source>
        <dbReference type="SAM" id="MobiDB-lite"/>
    </source>
</evidence>
<proteinExistence type="predicted"/>
<reference evidence="2 3" key="1">
    <citation type="submission" date="2017-05" db="EMBL/GenBank/DDBJ databases">
        <authorList>
            <person name="Song R."/>
            <person name="Chenine A.L."/>
            <person name="Ruprecht R.M."/>
        </authorList>
    </citation>
    <scope>NUCLEOTIDE SEQUENCE [LARGE SCALE GENOMIC DNA]</scope>
</reference>
<dbReference type="EMBL" id="MF042360">
    <property type="protein sequence ID" value="ARV76930.1"/>
    <property type="molecule type" value="Genomic_DNA"/>
</dbReference>
<name>A0A1Y0SUB1_9CAUD</name>
<feature type="region of interest" description="Disordered" evidence="1">
    <location>
        <begin position="25"/>
        <end position="68"/>
    </location>
</feature>
<feature type="compositionally biased region" description="Basic and acidic residues" evidence="1">
    <location>
        <begin position="25"/>
        <end position="38"/>
    </location>
</feature>
<accession>A0A1Y0SUB1</accession>
<sequence length="68" mass="8002">MQGKGKEYSEKRGWFVKHVVNKQRKENSIPREVFRPPDEDNGDNGFIDDYQRDGIPDPDANYNGRQVY</sequence>
<evidence type="ECO:0000313" key="2">
    <source>
        <dbReference type="EMBL" id="ARV76930.1"/>
    </source>
</evidence>